<feature type="non-terminal residue" evidence="2">
    <location>
        <position position="77"/>
    </location>
</feature>
<protein>
    <submittedName>
        <fullName evidence="2">Uncharacterized protein</fullName>
    </submittedName>
</protein>
<organism evidence="2">
    <name type="scientific">Arion vulgaris</name>
    <dbReference type="NCBI Taxonomy" id="1028688"/>
    <lineage>
        <taxon>Eukaryota</taxon>
        <taxon>Metazoa</taxon>
        <taxon>Spiralia</taxon>
        <taxon>Lophotrochozoa</taxon>
        <taxon>Mollusca</taxon>
        <taxon>Gastropoda</taxon>
        <taxon>Heterobranchia</taxon>
        <taxon>Euthyneura</taxon>
        <taxon>Panpulmonata</taxon>
        <taxon>Eupulmonata</taxon>
        <taxon>Stylommatophora</taxon>
        <taxon>Helicina</taxon>
        <taxon>Arionoidea</taxon>
        <taxon>Arionidae</taxon>
        <taxon>Arion</taxon>
    </lineage>
</organism>
<feature type="compositionally biased region" description="Acidic residues" evidence="1">
    <location>
        <begin position="36"/>
        <end position="53"/>
    </location>
</feature>
<sequence length="77" mass="8800">SRYIKWPLVDSKFPKPQPREFLASPRASIPNVMETEATDSSDSDENNENEDEERTSGGEAPHSNNKAYLHLHKQVKF</sequence>
<gene>
    <name evidence="2" type="primary">ORF220146</name>
</gene>
<proteinExistence type="predicted"/>
<name>A0A0B7C3J5_9EUPU</name>
<feature type="non-terminal residue" evidence="2">
    <location>
        <position position="1"/>
    </location>
</feature>
<dbReference type="AlphaFoldDB" id="A0A0B7C3J5"/>
<reference evidence="2" key="1">
    <citation type="submission" date="2014-12" db="EMBL/GenBank/DDBJ databases">
        <title>Insight into the proteome of Arion vulgaris.</title>
        <authorList>
            <person name="Aradska J."/>
            <person name="Bulat T."/>
            <person name="Smidak R."/>
            <person name="Sarate P."/>
            <person name="Gangsoo J."/>
            <person name="Sialana F."/>
            <person name="Bilban M."/>
            <person name="Lubec G."/>
        </authorList>
    </citation>
    <scope>NUCLEOTIDE SEQUENCE</scope>
    <source>
        <tissue evidence="2">Skin</tissue>
    </source>
</reference>
<dbReference type="EMBL" id="HACG01052119">
    <property type="protein sequence ID" value="CEK98990.1"/>
    <property type="molecule type" value="Transcribed_RNA"/>
</dbReference>
<evidence type="ECO:0000256" key="1">
    <source>
        <dbReference type="SAM" id="MobiDB-lite"/>
    </source>
</evidence>
<accession>A0A0B7C3J5</accession>
<evidence type="ECO:0000313" key="2">
    <source>
        <dbReference type="EMBL" id="CEK98990.1"/>
    </source>
</evidence>
<feature type="region of interest" description="Disordered" evidence="1">
    <location>
        <begin position="1"/>
        <end position="77"/>
    </location>
</feature>